<name>A0A517WNY2_9PLAN</name>
<sequence length="139" mass="15954">MPIIPVFKRGLPLSSGSNHAQRHTGVKRNLCALMSRKWYEIAVWFGLWFQKACSKGVTRYETWGTGSGVSGENVEKIMLFWMHKLRWCAMCSYPKNVPRARDAESGSFKNSTMASSAKSSLEPAIRLPHIIFLLRYHFW</sequence>
<keyword evidence="2" id="KW-1185">Reference proteome</keyword>
<dbReference type="Proteomes" id="UP000318384">
    <property type="component" value="Chromosome"/>
</dbReference>
<gene>
    <name evidence="1" type="ORF">V202x_03170</name>
</gene>
<accession>A0A517WNY2</accession>
<protein>
    <submittedName>
        <fullName evidence="1">Uncharacterized protein</fullName>
    </submittedName>
</protein>
<dbReference type="AlphaFoldDB" id="A0A517WNY2"/>
<proteinExistence type="predicted"/>
<reference evidence="1 2" key="1">
    <citation type="submission" date="2019-03" db="EMBL/GenBank/DDBJ databases">
        <title>Deep-cultivation of Planctomycetes and their phenomic and genomic characterization uncovers novel biology.</title>
        <authorList>
            <person name="Wiegand S."/>
            <person name="Jogler M."/>
            <person name="Boedeker C."/>
            <person name="Pinto D."/>
            <person name="Vollmers J."/>
            <person name="Rivas-Marin E."/>
            <person name="Kohn T."/>
            <person name="Peeters S.H."/>
            <person name="Heuer A."/>
            <person name="Rast P."/>
            <person name="Oberbeckmann S."/>
            <person name="Bunk B."/>
            <person name="Jeske O."/>
            <person name="Meyerdierks A."/>
            <person name="Storesund J.E."/>
            <person name="Kallscheuer N."/>
            <person name="Luecker S."/>
            <person name="Lage O.M."/>
            <person name="Pohl T."/>
            <person name="Merkel B.J."/>
            <person name="Hornburger P."/>
            <person name="Mueller R.-W."/>
            <person name="Bruemmer F."/>
            <person name="Labrenz M."/>
            <person name="Spormann A.M."/>
            <person name="Op den Camp H."/>
            <person name="Overmann J."/>
            <person name="Amann R."/>
            <person name="Jetten M.S.M."/>
            <person name="Mascher T."/>
            <person name="Medema M.H."/>
            <person name="Devos D.P."/>
            <person name="Kaster A.-K."/>
            <person name="Ovreas L."/>
            <person name="Rohde M."/>
            <person name="Galperin M.Y."/>
            <person name="Jogler C."/>
        </authorList>
    </citation>
    <scope>NUCLEOTIDE SEQUENCE [LARGE SCALE GENOMIC DNA]</scope>
    <source>
        <strain evidence="1 2">V202</strain>
    </source>
</reference>
<dbReference type="RefSeq" id="WP_145170575.1">
    <property type="nucleotide sequence ID" value="NZ_CP037422.1"/>
</dbReference>
<evidence type="ECO:0000313" key="1">
    <source>
        <dbReference type="EMBL" id="QDU06972.1"/>
    </source>
</evidence>
<evidence type="ECO:0000313" key="2">
    <source>
        <dbReference type="Proteomes" id="UP000318384"/>
    </source>
</evidence>
<organism evidence="1 2">
    <name type="scientific">Gimesia aquarii</name>
    <dbReference type="NCBI Taxonomy" id="2527964"/>
    <lineage>
        <taxon>Bacteria</taxon>
        <taxon>Pseudomonadati</taxon>
        <taxon>Planctomycetota</taxon>
        <taxon>Planctomycetia</taxon>
        <taxon>Planctomycetales</taxon>
        <taxon>Planctomycetaceae</taxon>
        <taxon>Gimesia</taxon>
    </lineage>
</organism>
<dbReference type="EMBL" id="CP037422">
    <property type="protein sequence ID" value="QDU06972.1"/>
    <property type="molecule type" value="Genomic_DNA"/>
</dbReference>